<keyword evidence="3" id="KW-0119">Carbohydrate metabolism</keyword>
<dbReference type="Pfam" id="PF05691">
    <property type="entry name" value="Raffinose_syn"/>
    <property type="match status" value="1"/>
</dbReference>
<dbReference type="PANTHER" id="PTHR31268:SF26">
    <property type="entry name" value="GALACTINOL--SUCROSE GALACTOSYLTRANSFERASE"/>
    <property type="match status" value="1"/>
</dbReference>
<dbReference type="Gene3D" id="3.20.20.70">
    <property type="entry name" value="Aldolase class I"/>
    <property type="match status" value="1"/>
</dbReference>
<dbReference type="EC" id="2.4.1.82" evidence="2"/>
<feature type="signal peptide" evidence="5">
    <location>
        <begin position="1"/>
        <end position="27"/>
    </location>
</feature>
<dbReference type="SUPFAM" id="SSF51445">
    <property type="entry name" value="(Trans)glycosidases"/>
    <property type="match status" value="1"/>
</dbReference>
<evidence type="ECO:0000256" key="2">
    <source>
        <dbReference type="ARBA" id="ARBA00012708"/>
    </source>
</evidence>
<keyword evidence="7" id="KW-1185">Reference proteome</keyword>
<keyword evidence="6" id="KW-0328">Glycosyltransferase</keyword>
<protein>
    <recommendedName>
        <fullName evidence="2">galactinol--sucrose galactosyltransferase</fullName>
        <ecNumber evidence="2">2.4.1.82</ecNumber>
    </recommendedName>
</protein>
<evidence type="ECO:0000256" key="3">
    <source>
        <dbReference type="ARBA" id="ARBA00023277"/>
    </source>
</evidence>
<dbReference type="OrthoDB" id="1744738at2759"/>
<comment type="catalytic activity">
    <reaction evidence="4">
        <text>alpha-D-galactosyl-(1-&gt;3)-1D-myo-inositol + sucrose = raffinose + myo-inositol</text>
        <dbReference type="Rhea" id="RHEA:20161"/>
        <dbReference type="ChEBI" id="CHEBI:16634"/>
        <dbReference type="ChEBI" id="CHEBI:17268"/>
        <dbReference type="ChEBI" id="CHEBI:17505"/>
        <dbReference type="ChEBI" id="CHEBI:17992"/>
        <dbReference type="EC" id="2.4.1.82"/>
    </reaction>
</comment>
<accession>A0A3S3N351</accession>
<reference evidence="6 7" key="1">
    <citation type="journal article" date="2019" name="Nat. Plants">
        <title>Stout camphor tree genome fills gaps in understanding of flowering plant genome evolution.</title>
        <authorList>
            <person name="Chaw S.M."/>
            <person name="Liu Y.C."/>
            <person name="Wu Y.W."/>
            <person name="Wang H.Y."/>
            <person name="Lin C.I."/>
            <person name="Wu C.S."/>
            <person name="Ke H.M."/>
            <person name="Chang L.Y."/>
            <person name="Hsu C.Y."/>
            <person name="Yang H.T."/>
            <person name="Sudianto E."/>
            <person name="Hsu M.H."/>
            <person name="Wu K.P."/>
            <person name="Wang L.N."/>
            <person name="Leebens-Mack J.H."/>
            <person name="Tsai I.J."/>
        </authorList>
    </citation>
    <scope>NUCLEOTIDE SEQUENCE [LARGE SCALE GENOMIC DNA]</scope>
    <source>
        <strain evidence="7">cv. Chaw 1501</strain>
        <tissue evidence="6">Young leaves</tissue>
    </source>
</reference>
<name>A0A3S3N351_9MAGN</name>
<gene>
    <name evidence="6" type="ORF">CKAN_02436600</name>
</gene>
<organism evidence="6 7">
    <name type="scientific">Cinnamomum micranthum f. kanehirae</name>
    <dbReference type="NCBI Taxonomy" id="337451"/>
    <lineage>
        <taxon>Eukaryota</taxon>
        <taxon>Viridiplantae</taxon>
        <taxon>Streptophyta</taxon>
        <taxon>Embryophyta</taxon>
        <taxon>Tracheophyta</taxon>
        <taxon>Spermatophyta</taxon>
        <taxon>Magnoliopsida</taxon>
        <taxon>Magnoliidae</taxon>
        <taxon>Laurales</taxon>
        <taxon>Lauraceae</taxon>
        <taxon>Cinnamomum</taxon>
    </lineage>
</organism>
<proteinExistence type="inferred from homology"/>
<dbReference type="EMBL" id="QPKB01000011">
    <property type="protein sequence ID" value="RWR95044.1"/>
    <property type="molecule type" value="Genomic_DNA"/>
</dbReference>
<keyword evidence="5" id="KW-0732">Signal</keyword>
<dbReference type="STRING" id="337451.A0A3S3N351"/>
<dbReference type="GO" id="GO:0047274">
    <property type="term" value="F:galactinol-sucrose galactosyltransferase activity"/>
    <property type="evidence" value="ECO:0007669"/>
    <property type="project" value="UniProtKB-EC"/>
</dbReference>
<dbReference type="InterPro" id="IPR008811">
    <property type="entry name" value="Glycosyl_hydrolases_36"/>
</dbReference>
<dbReference type="Proteomes" id="UP000283530">
    <property type="component" value="Unassembled WGS sequence"/>
</dbReference>
<feature type="chain" id="PRO_5018782477" description="galactinol--sucrose galactosyltransferase" evidence="5">
    <location>
        <begin position="28"/>
        <end position="174"/>
    </location>
</feature>
<evidence type="ECO:0000313" key="7">
    <source>
        <dbReference type="Proteomes" id="UP000283530"/>
    </source>
</evidence>
<sequence length="174" mass="20255">MKIKTIKFHQILKTFLLLTFVCEQISGHWRSTRVNFHTVQAKGQMPEMLDWFGWCTWDAFYTEVNPQGIENGLKSLSEGGTPARFLIIDDGWQDTVNEFVKEGEPSVDGFQCWNLSEVTQIWSQISQYQRNKKFCRTADTDPRGTTYDLNDFVSTIKQTFGLKYVYVWHSLMGC</sequence>
<comment type="similarity">
    <text evidence="1">Belongs to the glycosyl hydrolases 36 family.</text>
</comment>
<keyword evidence="6" id="KW-0808">Transferase</keyword>
<dbReference type="PANTHER" id="PTHR31268">
    <property type="match status" value="1"/>
</dbReference>
<comment type="caution">
    <text evidence="6">The sequence shown here is derived from an EMBL/GenBank/DDBJ whole genome shotgun (WGS) entry which is preliminary data.</text>
</comment>
<dbReference type="InterPro" id="IPR017853">
    <property type="entry name" value="GH"/>
</dbReference>
<dbReference type="AlphaFoldDB" id="A0A3S3N351"/>
<evidence type="ECO:0000313" key="6">
    <source>
        <dbReference type="EMBL" id="RWR95044.1"/>
    </source>
</evidence>
<dbReference type="InterPro" id="IPR013785">
    <property type="entry name" value="Aldolase_TIM"/>
</dbReference>
<evidence type="ECO:0000256" key="1">
    <source>
        <dbReference type="ARBA" id="ARBA00007240"/>
    </source>
</evidence>
<evidence type="ECO:0000256" key="5">
    <source>
        <dbReference type="SAM" id="SignalP"/>
    </source>
</evidence>
<evidence type="ECO:0000256" key="4">
    <source>
        <dbReference type="ARBA" id="ARBA00049426"/>
    </source>
</evidence>